<dbReference type="RefSeq" id="WP_015009364.1">
    <property type="nucleotide sequence ID" value="NC_018704.1"/>
</dbReference>
<dbReference type="AlphaFoldDB" id="K0IWM7"/>
<dbReference type="NCBIfam" id="TIGR00099">
    <property type="entry name" value="Cof-subfamily"/>
    <property type="match status" value="1"/>
</dbReference>
<dbReference type="NCBIfam" id="TIGR01484">
    <property type="entry name" value="HAD-SF-IIB"/>
    <property type="match status" value="1"/>
</dbReference>
<dbReference type="OrthoDB" id="9806027at2"/>
<dbReference type="eggNOG" id="COG0561">
    <property type="taxonomic scope" value="Bacteria"/>
</dbReference>
<dbReference type="InterPro" id="IPR000150">
    <property type="entry name" value="Cof"/>
</dbReference>
<dbReference type="InterPro" id="IPR036412">
    <property type="entry name" value="HAD-like_sf"/>
</dbReference>
<keyword evidence="2" id="KW-1185">Reference proteome</keyword>
<dbReference type="SFLD" id="SFLDG01140">
    <property type="entry name" value="C2.B:_Phosphomannomutase_and_P"/>
    <property type="match status" value="1"/>
</dbReference>
<dbReference type="PANTHER" id="PTHR10000:SF8">
    <property type="entry name" value="HAD SUPERFAMILY HYDROLASE-LIKE, TYPE 3"/>
    <property type="match status" value="1"/>
</dbReference>
<dbReference type="GO" id="GO:0000287">
    <property type="term" value="F:magnesium ion binding"/>
    <property type="evidence" value="ECO:0007669"/>
    <property type="project" value="TreeGrafter"/>
</dbReference>
<dbReference type="SFLD" id="SFLDS00003">
    <property type="entry name" value="Haloacid_Dehalogenase"/>
    <property type="match status" value="1"/>
</dbReference>
<protein>
    <submittedName>
        <fullName evidence="1">Putative hydrolase</fullName>
    </submittedName>
</protein>
<reference evidence="1 2" key="1">
    <citation type="submission" date="2011-01" db="EMBL/GenBank/DDBJ databases">
        <title>Whole genome sequence of Amphibacillus xylinus NBRC 15112.</title>
        <authorList>
            <person name="Nakazawa H."/>
            <person name="Katano Y."/>
            <person name="Nakamura S."/>
            <person name="Sasagawa M."/>
            <person name="Fukada J."/>
            <person name="Arai T."/>
            <person name="Sasakura N."/>
            <person name="Mochizuki D."/>
            <person name="Hosoyama A."/>
            <person name="Harada K."/>
            <person name="Horikawa H."/>
            <person name="Kato Y."/>
            <person name="Harada T."/>
            <person name="Sasaki K."/>
            <person name="Sekiguchi M."/>
            <person name="Hodoyama M."/>
            <person name="Nishiko R."/>
            <person name="Narita H."/>
            <person name="Hanamaki A."/>
            <person name="Hata C."/>
            <person name="Konno Y."/>
            <person name="Niimura Y."/>
            <person name="Yamazaki S."/>
            <person name="Fujita N."/>
        </authorList>
    </citation>
    <scope>NUCLEOTIDE SEQUENCE [LARGE SCALE GENOMIC DNA]</scope>
    <source>
        <strain evidence="2">ATCC 51415 / DSM 6626 / JCM 7361 / LMG 17667 / NBRC 15112 / Ep01</strain>
    </source>
</reference>
<dbReference type="Gene3D" id="3.40.50.1000">
    <property type="entry name" value="HAD superfamily/HAD-like"/>
    <property type="match status" value="1"/>
</dbReference>
<dbReference type="PANTHER" id="PTHR10000">
    <property type="entry name" value="PHOSPHOSERINE PHOSPHATASE"/>
    <property type="match status" value="1"/>
</dbReference>
<dbReference type="KEGG" id="axl:AXY_06270"/>
<evidence type="ECO:0000313" key="1">
    <source>
        <dbReference type="EMBL" id="BAM46759.1"/>
    </source>
</evidence>
<dbReference type="Proteomes" id="UP000006294">
    <property type="component" value="Chromosome"/>
</dbReference>
<dbReference type="Pfam" id="PF08282">
    <property type="entry name" value="Hydrolase_3"/>
    <property type="match status" value="1"/>
</dbReference>
<dbReference type="Gene3D" id="3.30.1240.10">
    <property type="match status" value="1"/>
</dbReference>
<accession>K0IWM7</accession>
<proteinExistence type="predicted"/>
<dbReference type="STRING" id="698758.AXY_06270"/>
<dbReference type="SFLD" id="SFLDG01144">
    <property type="entry name" value="C2.B.4:_PGP_Like"/>
    <property type="match status" value="1"/>
</dbReference>
<dbReference type="GO" id="GO:0005829">
    <property type="term" value="C:cytosol"/>
    <property type="evidence" value="ECO:0007669"/>
    <property type="project" value="TreeGrafter"/>
</dbReference>
<evidence type="ECO:0000313" key="2">
    <source>
        <dbReference type="Proteomes" id="UP000006294"/>
    </source>
</evidence>
<name>K0IWM7_AMPXN</name>
<gene>
    <name evidence="1" type="ordered locus">AXY_06270</name>
</gene>
<dbReference type="InterPro" id="IPR006379">
    <property type="entry name" value="HAD-SF_hydro_IIB"/>
</dbReference>
<dbReference type="GO" id="GO:0016791">
    <property type="term" value="F:phosphatase activity"/>
    <property type="evidence" value="ECO:0007669"/>
    <property type="project" value="TreeGrafter"/>
</dbReference>
<sequence>MIKLFATDLDGTLLKDHRYIEKENQEAIQALYQNGTEIAFATGRSDRDIVCLFNQLDINGHRVSQNGAYVINKAEEIIFKRQFSKDLSQVVYQQLKKYPAYYFVTTKDDILFEQDIPILNDLQVLFNHRLIHTEQLEGKLKHQLDITKFMLLGEIEQLLVIQSELNARFKGKLESVLSAPKCMDIMPTGVNKQIGLDQLIQTMSIKPEEIAVIGDSQNDIEMLQMTPHSYVMSSADHDVKQAGKYIVNHVYEAIDHLKANGLL</sequence>
<dbReference type="HOGENOM" id="CLU_044146_5_0_9"/>
<dbReference type="EMBL" id="AP012050">
    <property type="protein sequence ID" value="BAM46759.1"/>
    <property type="molecule type" value="Genomic_DNA"/>
</dbReference>
<dbReference type="InterPro" id="IPR023214">
    <property type="entry name" value="HAD_sf"/>
</dbReference>
<dbReference type="SUPFAM" id="SSF56784">
    <property type="entry name" value="HAD-like"/>
    <property type="match status" value="1"/>
</dbReference>
<keyword evidence="1" id="KW-0378">Hydrolase</keyword>
<organism evidence="1 2">
    <name type="scientific">Amphibacillus xylanus (strain ATCC 51415 / DSM 6626 / JCM 7361 / LMG 17667 / NBRC 15112 / Ep01)</name>
    <dbReference type="NCBI Taxonomy" id="698758"/>
    <lineage>
        <taxon>Bacteria</taxon>
        <taxon>Bacillati</taxon>
        <taxon>Bacillota</taxon>
        <taxon>Bacilli</taxon>
        <taxon>Bacillales</taxon>
        <taxon>Bacillaceae</taxon>
        <taxon>Amphibacillus</taxon>
    </lineage>
</organism>